<dbReference type="EMBL" id="ACEQ02000010">
    <property type="protein sequence ID" value="EEZ75966.1"/>
    <property type="molecule type" value="Genomic_DNA"/>
</dbReference>
<protein>
    <submittedName>
        <fullName evidence="2">Uncharacterized protein</fullName>
    </submittedName>
</protein>
<feature type="compositionally biased region" description="Basic and acidic residues" evidence="1">
    <location>
        <begin position="35"/>
        <end position="44"/>
    </location>
</feature>
<name>D0W933_NEILA</name>
<sequence length="70" mass="8236">MQCRAVRWLENTFHLPKQISDRAENKRLAHKPNRRMTETQAKKSKSLKYEEITFKADGRGNFTPLRLCCG</sequence>
<comment type="caution">
    <text evidence="2">The sequence shown here is derived from an EMBL/GenBank/DDBJ whole genome shotgun (WGS) entry which is preliminary data.</text>
</comment>
<accession>D0W933</accession>
<organism evidence="2 3">
    <name type="scientific">Neisseria lactamica ATCC 23970</name>
    <dbReference type="NCBI Taxonomy" id="546265"/>
    <lineage>
        <taxon>Bacteria</taxon>
        <taxon>Pseudomonadati</taxon>
        <taxon>Pseudomonadota</taxon>
        <taxon>Betaproteobacteria</taxon>
        <taxon>Neisseriales</taxon>
        <taxon>Neisseriaceae</taxon>
        <taxon>Neisseria</taxon>
    </lineage>
</organism>
<evidence type="ECO:0000313" key="3">
    <source>
        <dbReference type="Proteomes" id="UP000003843"/>
    </source>
</evidence>
<feature type="region of interest" description="Disordered" evidence="1">
    <location>
        <begin position="21"/>
        <end position="44"/>
    </location>
</feature>
<evidence type="ECO:0000313" key="2">
    <source>
        <dbReference type="EMBL" id="EEZ75966.1"/>
    </source>
</evidence>
<gene>
    <name evidence="2" type="ORF">NEILACOT_04038</name>
</gene>
<dbReference type="Proteomes" id="UP000003843">
    <property type="component" value="Unassembled WGS sequence"/>
</dbReference>
<evidence type="ECO:0000256" key="1">
    <source>
        <dbReference type="SAM" id="MobiDB-lite"/>
    </source>
</evidence>
<reference evidence="2 3" key="1">
    <citation type="submission" date="2009-10" db="EMBL/GenBank/DDBJ databases">
        <authorList>
            <person name="Weinstock G."/>
            <person name="Sodergren E."/>
            <person name="Clifton S."/>
            <person name="Fulton L."/>
            <person name="Fulton B."/>
            <person name="Courtney L."/>
            <person name="Fronick C."/>
            <person name="Harrison M."/>
            <person name="Strong C."/>
            <person name="Farmer C."/>
            <person name="Delahaunty K."/>
            <person name="Markovic C."/>
            <person name="Hall O."/>
            <person name="Minx P."/>
            <person name="Tomlinson C."/>
            <person name="Mitreva M."/>
            <person name="Nelson J."/>
            <person name="Hou S."/>
            <person name="Wollam A."/>
            <person name="Pepin K.H."/>
            <person name="Johnson M."/>
            <person name="Bhonagiri V."/>
            <person name="Nash W.E."/>
            <person name="Warren W."/>
            <person name="Chinwalla A."/>
            <person name="Mardis E.R."/>
            <person name="Wilson R.K."/>
        </authorList>
    </citation>
    <scope>NUCLEOTIDE SEQUENCE [LARGE SCALE GENOMIC DNA]</scope>
    <source>
        <strain evidence="2 3">ATCC 23970</strain>
    </source>
</reference>
<dbReference type="AlphaFoldDB" id="D0W933"/>
<proteinExistence type="predicted"/>